<feature type="transmembrane region" description="Helical" evidence="1">
    <location>
        <begin position="189"/>
        <end position="211"/>
    </location>
</feature>
<evidence type="ECO:0000313" key="2">
    <source>
        <dbReference type="EMBL" id="MCU7694299.1"/>
    </source>
</evidence>
<keyword evidence="1" id="KW-1133">Transmembrane helix</keyword>
<dbReference type="Proteomes" id="UP001209317">
    <property type="component" value="Unassembled WGS sequence"/>
</dbReference>
<reference evidence="2" key="1">
    <citation type="submission" date="2022-10" db="EMBL/GenBank/DDBJ databases">
        <authorList>
            <person name="Kim H.S."/>
            <person name="Kim J.-S."/>
            <person name="Suh M.K."/>
            <person name="Eom M.K."/>
            <person name="Lee J.-S."/>
        </authorList>
    </citation>
    <scope>NUCLEOTIDE SEQUENCE</scope>
    <source>
        <strain evidence="2">LIP-5</strain>
    </source>
</reference>
<protein>
    <submittedName>
        <fullName evidence="2">Uncharacterized protein</fullName>
    </submittedName>
</protein>
<sequence length="482" mass="55576">MNSFELIEWFIVIAFVAIQLNIYFKAQQKIQRLHKVFPPVHNFKIYTFYVSDNSLHNNPREILAELENYYMEHPKDFYSNNKPDKSFAEYEKYKPHNLHAVELLTTKANHSYILSRIINTINIYLIRNKGYASDYVLLKEIVESNTSLVEKDIKRDIPAPFRMGVLGAILAIITGLLKVSDGPADHYSVYGTITAIALVMLFSGLLITFYLTGKYRRALASEEAAKTDFYTFILSDLMPLLNQNLNNAFSNVQRNLKMFNTDFENNMKSMGTLIDKNFESLSIQNKILERIESTDNMQFAKANIATLQELQLTTERFQEFSRYLDNVNAMLLQSKEYTHKINEMIARTDDFKVLGDHVIQTFKHNEQLIDFLQQHYNSLDHSRQMINNSVGKVNATLDESLDNLKSFTQTKILEIQKLIDKEMEIIQYAHENRNKANEDNGMAALAAEIRELNSKLEALAQQPAETQAPGGFAAKWKNLFGK</sequence>
<gene>
    <name evidence="2" type="ORF">OD355_07205</name>
</gene>
<dbReference type="EMBL" id="JAOTPL010000008">
    <property type="protein sequence ID" value="MCU7694299.1"/>
    <property type="molecule type" value="Genomic_DNA"/>
</dbReference>
<accession>A0AAE3ILY0</accession>
<name>A0AAE3ILY0_9BACT</name>
<evidence type="ECO:0000313" key="3">
    <source>
        <dbReference type="Proteomes" id="UP001209317"/>
    </source>
</evidence>
<proteinExistence type="predicted"/>
<evidence type="ECO:0000256" key="1">
    <source>
        <dbReference type="SAM" id="Phobius"/>
    </source>
</evidence>
<comment type="caution">
    <text evidence="2">The sequence shown here is derived from an EMBL/GenBank/DDBJ whole genome shotgun (WGS) entry which is preliminary data.</text>
</comment>
<keyword evidence="1" id="KW-0812">Transmembrane</keyword>
<keyword evidence="1" id="KW-0472">Membrane</keyword>
<keyword evidence="3" id="KW-1185">Reference proteome</keyword>
<organism evidence="2 3">
    <name type="scientific">Haoranjiania flava</name>
    <dbReference type="NCBI Taxonomy" id="1856322"/>
    <lineage>
        <taxon>Bacteria</taxon>
        <taxon>Pseudomonadati</taxon>
        <taxon>Bacteroidota</taxon>
        <taxon>Chitinophagia</taxon>
        <taxon>Chitinophagales</taxon>
        <taxon>Chitinophagaceae</taxon>
        <taxon>Haoranjiania</taxon>
    </lineage>
</organism>
<dbReference type="AlphaFoldDB" id="A0AAE3ILY0"/>
<dbReference type="RefSeq" id="WP_263037785.1">
    <property type="nucleotide sequence ID" value="NZ_JAOTPL010000008.1"/>
</dbReference>
<feature type="transmembrane region" description="Helical" evidence="1">
    <location>
        <begin position="159"/>
        <end position="177"/>
    </location>
</feature>
<feature type="transmembrane region" description="Helical" evidence="1">
    <location>
        <begin position="6"/>
        <end position="24"/>
    </location>
</feature>